<dbReference type="Proteomes" id="UP000095439">
    <property type="component" value="Unassembled WGS sequence"/>
</dbReference>
<evidence type="ECO:0008006" key="4">
    <source>
        <dbReference type="Google" id="ProtNLM"/>
    </source>
</evidence>
<protein>
    <recommendedName>
        <fullName evidence="4">HK97 gp10 family phage protein</fullName>
    </recommendedName>
</protein>
<dbReference type="EMBL" id="CYYY01000001">
    <property type="protein sequence ID" value="CUN35124.1"/>
    <property type="molecule type" value="Genomic_DNA"/>
</dbReference>
<feature type="region of interest" description="Disordered" evidence="1">
    <location>
        <begin position="38"/>
        <end position="62"/>
    </location>
</feature>
<reference evidence="2 3" key="1">
    <citation type="submission" date="2015-09" db="EMBL/GenBank/DDBJ databases">
        <authorList>
            <consortium name="Pathogen Informatics"/>
        </authorList>
    </citation>
    <scope>NUCLEOTIDE SEQUENCE [LARGE SCALE GENOMIC DNA]</scope>
    <source>
        <strain evidence="2 3">2789STDY5608866</strain>
    </source>
</reference>
<feature type="compositionally biased region" description="Polar residues" evidence="1">
    <location>
        <begin position="38"/>
        <end position="51"/>
    </location>
</feature>
<dbReference type="AlphaFoldDB" id="A0A173W6T9"/>
<name>A0A173W6T9_9FIRM</name>
<evidence type="ECO:0000313" key="3">
    <source>
        <dbReference type="Proteomes" id="UP000095439"/>
    </source>
</evidence>
<dbReference type="Pfam" id="PF04883">
    <property type="entry name" value="HK97-gp10_like"/>
    <property type="match status" value="1"/>
</dbReference>
<proteinExistence type="predicted"/>
<accession>A0A173W6T9</accession>
<gene>
    <name evidence="2" type="ORF">ERS852423_00080</name>
</gene>
<evidence type="ECO:0000313" key="2">
    <source>
        <dbReference type="EMBL" id="CUN35124.1"/>
    </source>
</evidence>
<organism evidence="2 3">
    <name type="scientific">Dorea longicatena</name>
    <dbReference type="NCBI Taxonomy" id="88431"/>
    <lineage>
        <taxon>Bacteria</taxon>
        <taxon>Bacillati</taxon>
        <taxon>Bacillota</taxon>
        <taxon>Clostridia</taxon>
        <taxon>Lachnospirales</taxon>
        <taxon>Lachnospiraceae</taxon>
        <taxon>Dorea</taxon>
    </lineage>
</organism>
<dbReference type="InterPro" id="IPR010064">
    <property type="entry name" value="HK97-gp10_tail"/>
</dbReference>
<evidence type="ECO:0000256" key="1">
    <source>
        <dbReference type="SAM" id="MobiDB-lite"/>
    </source>
</evidence>
<sequence>MSRRVTSNQMASEIMNALKEYKEVTDDVVKQAVNTVSEETKKMVQSASPTDSGGYKKGWTAKKMKDSASKTEVVVYNRSKPGLTHLLEKGHAKRGGGRVEAKVHIAPAESYAISQLEDKIVKGLK</sequence>
<dbReference type="RefSeq" id="WP_055179983.1">
    <property type="nucleotide sequence ID" value="NZ_CABIWY010000001.1"/>
</dbReference>